<feature type="transmembrane region" description="Helical" evidence="1">
    <location>
        <begin position="179"/>
        <end position="207"/>
    </location>
</feature>
<gene>
    <name evidence="2" type="ORF">BECKLFY1418C_GA0070996_108020</name>
</gene>
<dbReference type="EMBL" id="CAADFN010000080">
    <property type="protein sequence ID" value="VFK20895.1"/>
    <property type="molecule type" value="Genomic_DNA"/>
</dbReference>
<evidence type="ECO:0000313" key="2">
    <source>
        <dbReference type="EMBL" id="VFK20895.1"/>
    </source>
</evidence>
<feature type="transmembrane region" description="Helical" evidence="1">
    <location>
        <begin position="146"/>
        <end position="167"/>
    </location>
</feature>
<organism evidence="2">
    <name type="scientific">Candidatus Kentrum sp. LFY</name>
    <dbReference type="NCBI Taxonomy" id="2126342"/>
    <lineage>
        <taxon>Bacteria</taxon>
        <taxon>Pseudomonadati</taxon>
        <taxon>Pseudomonadota</taxon>
        <taxon>Gammaproteobacteria</taxon>
        <taxon>Candidatus Kentrum</taxon>
    </lineage>
</organism>
<protein>
    <submittedName>
        <fullName evidence="2">Uncharacterized protein</fullName>
    </submittedName>
</protein>
<proteinExistence type="predicted"/>
<keyword evidence="1" id="KW-1133">Transmembrane helix</keyword>
<accession>A0A450WV07</accession>
<name>A0A450WV07_9GAMM</name>
<dbReference type="AlphaFoldDB" id="A0A450WV07"/>
<evidence type="ECO:0000256" key="1">
    <source>
        <dbReference type="SAM" id="Phobius"/>
    </source>
</evidence>
<reference evidence="2" key="1">
    <citation type="submission" date="2019-02" db="EMBL/GenBank/DDBJ databases">
        <authorList>
            <person name="Gruber-Vodicka R. H."/>
            <person name="Seah K. B. B."/>
        </authorList>
    </citation>
    <scope>NUCLEOTIDE SEQUENCE</scope>
    <source>
        <strain evidence="2">BECK_BY7</strain>
    </source>
</reference>
<keyword evidence="1" id="KW-0472">Membrane</keyword>
<sequence>MEEDTQHPIDEHTKRCLGILNNIKQALQNSKDDKVQEELAKIINLMPSVEEIGKIVIIEMTDLALKNLTSDNPNMVLAKKLRFNLKIKVIKEISSFYQIFFSDSPTLTVVRGLFLILYVIPGVLFFIYDWFDPCFSLKDLDMDKNLLILVALSGVIGSIVSIMVRIRDFSSEKNFDPQIIFFSVLFKPIIGASFALFIALLISADLFPIKYTENGEANYSIYLVLAFISGFSERFAKDAIKRVEGTPTK</sequence>
<feature type="transmembrane region" description="Helical" evidence="1">
    <location>
        <begin position="112"/>
        <end position="131"/>
    </location>
</feature>
<keyword evidence="1" id="KW-0812">Transmembrane</keyword>